<dbReference type="PANTHER" id="PTHR11702:SF44">
    <property type="entry name" value="GTP-BINDING PROTEIN OBGC, CHLOROPLASTIC"/>
    <property type="match status" value="1"/>
</dbReference>
<dbReference type="InterPro" id="IPR006074">
    <property type="entry name" value="GTP1-OBG_CS"/>
</dbReference>
<dbReference type="Gene3D" id="2.70.210.12">
    <property type="entry name" value="GTP1/OBG domain"/>
    <property type="match status" value="1"/>
</dbReference>
<sequence length="555" mass="59396">MRSAPLLLLLLSHLAPLASPFLAPPLPPAHPRSHRLPAQTEGAFFDSAPLNVAGGRGGNGCVAMRREKGMPLGGPCGGSGGRGGDVVLLADKTINTLSGARQKVHYQGAKGTNGVGKGKDGMHARDTVVKVPLGTIVRLGAGQDGPVCGELNVPGQTLVVSRGGRGGRGNQAFKTPQNRAPRLMEYGVEPLPTWIRLDLKLVGDVGVVGLPNAGKSTLLSRTTAATPKIASYPFTTIVPNLGVCDLPDSSGLVLCDIPGLIENAADGRGMGVRFLRHVQRNKVLLHVIDGSGKDPVSDFKIINEELRKFDDTLASKPQVVVVNKIDMLEVRERAPGLVEALKEAAGHTRVLPISALNSENLTELMYRLKKMADSIPAVALSESAHPTVDLSKSPLDADHDDFTIESDPAFPGQWRLRGDYIEGVSRMTHWEYPEAVDRFSRVVDAIGVNAELTKLGALEGDLVMIDKFDFDFYPNQGNQYIPASLLEEDEKILKEEERMRSLRLGQIAEAAGETVVVEGGEGEAGDEGGELLEDFDESDFDLGGLQEGEEFYTST</sequence>
<dbReference type="PROSITE" id="PS51710">
    <property type="entry name" value="G_OBG"/>
    <property type="match status" value="1"/>
</dbReference>
<dbReference type="PRINTS" id="PR00326">
    <property type="entry name" value="GTP1OBG"/>
</dbReference>
<dbReference type="InterPro" id="IPR036346">
    <property type="entry name" value="GTP-bd_prot_GTP1/OBG_C_sf"/>
</dbReference>
<dbReference type="InterPro" id="IPR045086">
    <property type="entry name" value="OBG_GTPase"/>
</dbReference>
<evidence type="ECO:0000256" key="7">
    <source>
        <dbReference type="SAM" id="SignalP"/>
    </source>
</evidence>
<comment type="similarity">
    <text evidence="2">Belongs to the TRAFAC class OBG-HflX-like GTPase superfamily. OBG GTPase family.</text>
</comment>
<evidence type="ECO:0000313" key="11">
    <source>
        <dbReference type="EMBL" id="GMI39834.1"/>
    </source>
</evidence>
<keyword evidence="6" id="KW-0342">GTP-binding</keyword>
<dbReference type="InterPro" id="IPR006073">
    <property type="entry name" value="GTP-bd"/>
</dbReference>
<feature type="chain" id="PRO_5046064149" evidence="7">
    <location>
        <begin position="21"/>
        <end position="555"/>
    </location>
</feature>
<gene>
    <name evidence="11" type="ORF">TeGR_g8670</name>
</gene>
<proteinExistence type="inferred from homology"/>
<evidence type="ECO:0000256" key="6">
    <source>
        <dbReference type="ARBA" id="ARBA00023134"/>
    </source>
</evidence>
<keyword evidence="5" id="KW-0460">Magnesium</keyword>
<dbReference type="PROSITE" id="PS51881">
    <property type="entry name" value="OCT"/>
    <property type="match status" value="1"/>
</dbReference>
<dbReference type="InterPro" id="IPR006169">
    <property type="entry name" value="GTP1_OBG_dom"/>
</dbReference>
<evidence type="ECO:0000313" key="12">
    <source>
        <dbReference type="Proteomes" id="UP001165060"/>
    </source>
</evidence>
<protein>
    <submittedName>
        <fullName evidence="11">Uncharacterized protein</fullName>
    </submittedName>
</protein>
<evidence type="ECO:0000256" key="2">
    <source>
        <dbReference type="ARBA" id="ARBA00007699"/>
    </source>
</evidence>
<evidence type="ECO:0000256" key="4">
    <source>
        <dbReference type="ARBA" id="ARBA00022741"/>
    </source>
</evidence>
<evidence type="ECO:0000256" key="5">
    <source>
        <dbReference type="ARBA" id="ARBA00022842"/>
    </source>
</evidence>
<evidence type="ECO:0000256" key="1">
    <source>
        <dbReference type="ARBA" id="ARBA00001946"/>
    </source>
</evidence>
<dbReference type="PANTHER" id="PTHR11702">
    <property type="entry name" value="DEVELOPMENTALLY REGULATED GTP-BINDING PROTEIN-RELATED"/>
    <property type="match status" value="1"/>
</dbReference>
<feature type="signal peptide" evidence="7">
    <location>
        <begin position="1"/>
        <end position="20"/>
    </location>
</feature>
<dbReference type="NCBIfam" id="NF008955">
    <property type="entry name" value="PRK12297.1"/>
    <property type="match status" value="1"/>
</dbReference>
<evidence type="ECO:0000259" key="10">
    <source>
        <dbReference type="PROSITE" id="PS51883"/>
    </source>
</evidence>
<evidence type="ECO:0000256" key="3">
    <source>
        <dbReference type="ARBA" id="ARBA00022723"/>
    </source>
</evidence>
<keyword evidence="12" id="KW-1185">Reference proteome</keyword>
<dbReference type="SUPFAM" id="SSF82051">
    <property type="entry name" value="Obg GTP-binding protein N-terminal domain"/>
    <property type="match status" value="1"/>
</dbReference>
<name>A0ABQ6N408_9STRA</name>
<dbReference type="InterPro" id="IPR027417">
    <property type="entry name" value="P-loop_NTPase"/>
</dbReference>
<dbReference type="EMBL" id="BRYB01000894">
    <property type="protein sequence ID" value="GMI39834.1"/>
    <property type="molecule type" value="Genomic_DNA"/>
</dbReference>
<accession>A0ABQ6N408</accession>
<dbReference type="Pfam" id="PF01926">
    <property type="entry name" value="MMR_HSR1"/>
    <property type="match status" value="1"/>
</dbReference>
<dbReference type="NCBIfam" id="TIGR03595">
    <property type="entry name" value="Obg_CgtA_exten"/>
    <property type="match status" value="1"/>
</dbReference>
<reference evidence="11 12" key="1">
    <citation type="journal article" date="2023" name="Commun. Biol.">
        <title>Genome analysis of Parmales, the sister group of diatoms, reveals the evolutionary specialization of diatoms from phago-mixotrophs to photoautotrophs.</title>
        <authorList>
            <person name="Ban H."/>
            <person name="Sato S."/>
            <person name="Yoshikawa S."/>
            <person name="Yamada K."/>
            <person name="Nakamura Y."/>
            <person name="Ichinomiya M."/>
            <person name="Sato N."/>
            <person name="Blanc-Mathieu R."/>
            <person name="Endo H."/>
            <person name="Kuwata A."/>
            <person name="Ogata H."/>
        </authorList>
    </citation>
    <scope>NUCLEOTIDE SEQUENCE [LARGE SCALE GENOMIC DNA]</scope>
</reference>
<dbReference type="Proteomes" id="UP001165060">
    <property type="component" value="Unassembled WGS sequence"/>
</dbReference>
<dbReference type="InterPro" id="IPR014100">
    <property type="entry name" value="GTP-bd_Obg/CgtA"/>
</dbReference>
<feature type="domain" description="Obg" evidence="10">
    <location>
        <begin position="42"/>
        <end position="202"/>
    </location>
</feature>
<dbReference type="Gene3D" id="3.30.300.350">
    <property type="entry name" value="GTP-binding protein OBG, C-terminal domain"/>
    <property type="match status" value="1"/>
</dbReference>
<dbReference type="InterPro" id="IPR031167">
    <property type="entry name" value="G_OBG"/>
</dbReference>
<evidence type="ECO:0000259" key="8">
    <source>
        <dbReference type="PROSITE" id="PS51710"/>
    </source>
</evidence>
<dbReference type="NCBIfam" id="NF008956">
    <property type="entry name" value="PRK12299.1"/>
    <property type="match status" value="1"/>
</dbReference>
<organism evidence="11 12">
    <name type="scientific">Tetraparma gracilis</name>
    <dbReference type="NCBI Taxonomy" id="2962635"/>
    <lineage>
        <taxon>Eukaryota</taxon>
        <taxon>Sar</taxon>
        <taxon>Stramenopiles</taxon>
        <taxon>Ochrophyta</taxon>
        <taxon>Bolidophyceae</taxon>
        <taxon>Parmales</taxon>
        <taxon>Triparmaceae</taxon>
        <taxon>Tetraparma</taxon>
    </lineage>
</organism>
<comment type="cofactor">
    <cofactor evidence="1">
        <name>Mg(2+)</name>
        <dbReference type="ChEBI" id="CHEBI:18420"/>
    </cofactor>
</comment>
<dbReference type="PROSITE" id="PS00905">
    <property type="entry name" value="GTP1_OBG"/>
    <property type="match status" value="1"/>
</dbReference>
<dbReference type="Pfam" id="PF01018">
    <property type="entry name" value="GTP1_OBG"/>
    <property type="match status" value="1"/>
</dbReference>
<keyword evidence="3" id="KW-0479">Metal-binding</keyword>
<dbReference type="Gene3D" id="3.40.50.300">
    <property type="entry name" value="P-loop containing nucleotide triphosphate hydrolases"/>
    <property type="match status" value="1"/>
</dbReference>
<dbReference type="InterPro" id="IPR036726">
    <property type="entry name" value="GTP1_OBG_dom_sf"/>
</dbReference>
<evidence type="ECO:0000259" key="9">
    <source>
        <dbReference type="PROSITE" id="PS51881"/>
    </source>
</evidence>
<dbReference type="PROSITE" id="PS51883">
    <property type="entry name" value="OBG"/>
    <property type="match status" value="1"/>
</dbReference>
<feature type="domain" description="OCT" evidence="9">
    <location>
        <begin position="394"/>
        <end position="474"/>
    </location>
</feature>
<dbReference type="Pfam" id="PF09269">
    <property type="entry name" value="DUF1967"/>
    <property type="match status" value="1"/>
</dbReference>
<dbReference type="CDD" id="cd01898">
    <property type="entry name" value="Obg"/>
    <property type="match status" value="1"/>
</dbReference>
<keyword evidence="7" id="KW-0732">Signal</keyword>
<dbReference type="HAMAP" id="MF_01454">
    <property type="entry name" value="GTPase_Obg"/>
    <property type="match status" value="1"/>
</dbReference>
<dbReference type="SUPFAM" id="SSF52540">
    <property type="entry name" value="P-loop containing nucleoside triphosphate hydrolases"/>
    <property type="match status" value="1"/>
</dbReference>
<keyword evidence="4" id="KW-0547">Nucleotide-binding</keyword>
<feature type="domain" description="OBG-type G" evidence="8">
    <location>
        <begin position="203"/>
        <end position="373"/>
    </location>
</feature>
<dbReference type="InterPro" id="IPR015349">
    <property type="entry name" value="OCT_dom"/>
</dbReference>
<comment type="caution">
    <text evidence="11">The sequence shown here is derived from an EMBL/GenBank/DDBJ whole genome shotgun (WGS) entry which is preliminary data.</text>
</comment>
<dbReference type="NCBIfam" id="TIGR02729">
    <property type="entry name" value="Obg_CgtA"/>
    <property type="match status" value="1"/>
</dbReference>
<dbReference type="SUPFAM" id="SSF102741">
    <property type="entry name" value="Obg GTP-binding protein C-terminal domain"/>
    <property type="match status" value="1"/>
</dbReference>